<comment type="caution">
    <text evidence="2">The sequence shown here is derived from an EMBL/GenBank/DDBJ whole genome shotgun (WGS) entry which is preliminary data.</text>
</comment>
<keyword evidence="5" id="KW-1185">Reference proteome</keyword>
<evidence type="ECO:0000313" key="5">
    <source>
        <dbReference type="Proteomes" id="UP000051634"/>
    </source>
</evidence>
<protein>
    <submittedName>
        <fullName evidence="2">Putative membrane protein</fullName>
    </submittedName>
</protein>
<evidence type="ECO:0000313" key="3">
    <source>
        <dbReference type="EMBL" id="KRT57979.1"/>
    </source>
</evidence>
<reference evidence="4 5" key="1">
    <citation type="submission" date="2015-11" db="EMBL/GenBank/DDBJ databases">
        <title>The genome of Candidatus Endoriftia persephone in Ridgeia piscesae and population structure of the North Eastern Pacific vestimentiferan symbionts.</title>
        <authorList>
            <person name="Perez M."/>
            <person name="Juniper K.S."/>
        </authorList>
    </citation>
    <scope>NUCLEOTIDE SEQUENCE [LARGE SCALE GENOMIC DNA]</scope>
    <source>
        <strain evidence="3">Ind10</strain>
        <strain evidence="2">Ind11</strain>
    </source>
</reference>
<keyword evidence="1" id="KW-1133">Transmembrane helix</keyword>
<keyword evidence="1" id="KW-0472">Membrane</keyword>
<evidence type="ECO:0000313" key="4">
    <source>
        <dbReference type="Proteomes" id="UP000051276"/>
    </source>
</evidence>
<organism evidence="2 5">
    <name type="scientific">endosymbiont of Ridgeia piscesae</name>
    <dbReference type="NCBI Taxonomy" id="54398"/>
    <lineage>
        <taxon>Bacteria</taxon>
        <taxon>Pseudomonadati</taxon>
        <taxon>Pseudomonadota</taxon>
        <taxon>Gammaproteobacteria</taxon>
        <taxon>sulfur-oxidizing symbionts</taxon>
    </lineage>
</organism>
<feature type="transmembrane region" description="Helical" evidence="1">
    <location>
        <begin position="120"/>
        <end position="145"/>
    </location>
</feature>
<dbReference type="RefSeq" id="WP_057956613.1">
    <property type="nucleotide sequence ID" value="NZ_KQ556942.1"/>
</dbReference>
<dbReference type="PATRIC" id="fig|54398.3.peg.883"/>
<dbReference type="OrthoDB" id="8419862at2"/>
<dbReference type="AlphaFoldDB" id="A0A0T5YV92"/>
<name>A0A0T5YV92_9GAMM</name>
<dbReference type="Proteomes" id="UP000051634">
    <property type="component" value="Unassembled WGS sequence"/>
</dbReference>
<sequence length="151" mass="16380">MSLALTLHLLAAIVWVGGMFFAHMALRPAANALLEPPQRLPLMKQVFDGFFPWVWGAVLSILASGFWLLFVPFNGEAKASVWAMTLIGTLMAVIFIFIYARPYQLMGQALSAGELPKAGGAMALIRRLIGINLILGLLVTVLAVMGKYSGF</sequence>
<feature type="transmembrane region" description="Helical" evidence="1">
    <location>
        <begin position="50"/>
        <end position="69"/>
    </location>
</feature>
<keyword evidence="1" id="KW-0812">Transmembrane</keyword>
<feature type="transmembrane region" description="Helical" evidence="1">
    <location>
        <begin position="81"/>
        <end position="100"/>
    </location>
</feature>
<evidence type="ECO:0000313" key="2">
    <source>
        <dbReference type="EMBL" id="KRT54262.1"/>
    </source>
</evidence>
<dbReference type="Proteomes" id="UP000051276">
    <property type="component" value="Unassembled WGS sequence"/>
</dbReference>
<dbReference type="EMBL" id="LDXT01000092">
    <property type="protein sequence ID" value="KRT54262.1"/>
    <property type="molecule type" value="Genomic_DNA"/>
</dbReference>
<dbReference type="EMBL" id="LMXI01000427">
    <property type="protein sequence ID" value="KRT57979.1"/>
    <property type="molecule type" value="Genomic_DNA"/>
</dbReference>
<gene>
    <name evidence="2" type="ORF">Ga0074115_10423</name>
    <name evidence="3" type="ORF">Ga0076813_12673</name>
</gene>
<dbReference type="STRING" id="54398.Ga0074115_10423"/>
<accession>A0A0T5YV92</accession>
<evidence type="ECO:0000256" key="1">
    <source>
        <dbReference type="SAM" id="Phobius"/>
    </source>
</evidence>
<proteinExistence type="predicted"/>